<keyword evidence="3" id="KW-0645">Protease</keyword>
<feature type="compositionally biased region" description="Polar residues" evidence="9">
    <location>
        <begin position="323"/>
        <end position="334"/>
    </location>
</feature>
<name>A0AAV5NML8_9VIBR</name>
<keyword evidence="10" id="KW-0472">Membrane</keyword>
<keyword evidence="7" id="KW-0482">Metalloprotease</keyword>
<evidence type="ECO:0000313" key="12">
    <source>
        <dbReference type="EMBL" id="GLQ71875.1"/>
    </source>
</evidence>
<evidence type="ECO:0000256" key="2">
    <source>
        <dbReference type="ARBA" id="ARBA00004196"/>
    </source>
</evidence>
<comment type="caution">
    <text evidence="12">The sequence shown here is derived from an EMBL/GenBank/DDBJ whole genome shotgun (WGS) entry which is preliminary data.</text>
</comment>
<dbReference type="InterPro" id="IPR018392">
    <property type="entry name" value="LysM"/>
</dbReference>
<dbReference type="NCBIfam" id="NF008652">
    <property type="entry name" value="PRK11649.1"/>
    <property type="match status" value="1"/>
</dbReference>
<feature type="transmembrane region" description="Helical" evidence="10">
    <location>
        <begin position="20"/>
        <end position="36"/>
    </location>
</feature>
<dbReference type="Pfam" id="PF08525">
    <property type="entry name" value="OapA_N"/>
    <property type="match status" value="1"/>
</dbReference>
<dbReference type="FunFam" id="2.70.70.10:FF:000002">
    <property type="entry name" value="Murein DD-endopeptidase MepM"/>
    <property type="match status" value="1"/>
</dbReference>
<dbReference type="Gene3D" id="2.70.70.10">
    <property type="entry name" value="Glucose Permease (Domain IIA)"/>
    <property type="match status" value="1"/>
</dbReference>
<evidence type="ECO:0000259" key="11">
    <source>
        <dbReference type="PROSITE" id="PS51782"/>
    </source>
</evidence>
<dbReference type="CDD" id="cd12797">
    <property type="entry name" value="M23_peptidase"/>
    <property type="match status" value="1"/>
</dbReference>
<dbReference type="Pfam" id="PF01551">
    <property type="entry name" value="Peptidase_M23"/>
    <property type="match status" value="1"/>
</dbReference>
<dbReference type="GO" id="GO:0042834">
    <property type="term" value="F:peptidoglycan binding"/>
    <property type="evidence" value="ECO:0007669"/>
    <property type="project" value="InterPro"/>
</dbReference>
<dbReference type="SUPFAM" id="SSF51261">
    <property type="entry name" value="Duplicated hybrid motif"/>
    <property type="match status" value="1"/>
</dbReference>
<proteinExistence type="predicted"/>
<keyword evidence="4" id="KW-0479">Metal-binding</keyword>
<evidence type="ECO:0000256" key="6">
    <source>
        <dbReference type="ARBA" id="ARBA00022833"/>
    </source>
</evidence>
<reference evidence="13" key="1">
    <citation type="journal article" date="2019" name="Int. J. Syst. Evol. Microbiol.">
        <title>The Global Catalogue of Microorganisms (GCM) 10K type strain sequencing project: providing services to taxonomists for standard genome sequencing and annotation.</title>
        <authorList>
            <consortium name="The Broad Institute Genomics Platform"/>
            <consortium name="The Broad Institute Genome Sequencing Center for Infectious Disease"/>
            <person name="Wu L."/>
            <person name="Ma J."/>
        </authorList>
    </citation>
    <scope>NUCLEOTIDE SEQUENCE [LARGE SCALE GENOMIC DNA]</scope>
    <source>
        <strain evidence="13">NBRC 15640</strain>
    </source>
</reference>
<dbReference type="GO" id="GO:0004222">
    <property type="term" value="F:metalloendopeptidase activity"/>
    <property type="evidence" value="ECO:0007669"/>
    <property type="project" value="TreeGrafter"/>
</dbReference>
<evidence type="ECO:0000256" key="3">
    <source>
        <dbReference type="ARBA" id="ARBA00022670"/>
    </source>
</evidence>
<keyword evidence="13" id="KW-1185">Reference proteome</keyword>
<dbReference type="AlphaFoldDB" id="A0AAV5NML8"/>
<keyword evidence="5" id="KW-0378">Hydrolase</keyword>
<evidence type="ECO:0000256" key="5">
    <source>
        <dbReference type="ARBA" id="ARBA00022801"/>
    </source>
</evidence>
<dbReference type="InterPro" id="IPR013731">
    <property type="entry name" value="OapA_N"/>
</dbReference>
<keyword evidence="6" id="KW-0862">Zinc</keyword>
<dbReference type="PANTHER" id="PTHR21666:SF292">
    <property type="entry name" value="MUREIN DD-ENDOPEPTIDASE MEPM"/>
    <property type="match status" value="1"/>
</dbReference>
<gene>
    <name evidence="12" type="primary">yebA</name>
    <name evidence="12" type="ORF">GCM10007932_12350</name>
</gene>
<evidence type="ECO:0000256" key="7">
    <source>
        <dbReference type="ARBA" id="ARBA00023049"/>
    </source>
</evidence>
<dbReference type="RefSeq" id="WP_126610202.1">
    <property type="nucleotide sequence ID" value="NZ_AP025144.1"/>
</dbReference>
<dbReference type="InterPro" id="IPR050570">
    <property type="entry name" value="Cell_wall_metabolism_enzyme"/>
</dbReference>
<dbReference type="GO" id="GO:0046872">
    <property type="term" value="F:metal ion binding"/>
    <property type="evidence" value="ECO:0007669"/>
    <property type="project" value="UniProtKB-KW"/>
</dbReference>
<dbReference type="Proteomes" id="UP001156690">
    <property type="component" value="Unassembled WGS sequence"/>
</dbReference>
<dbReference type="GO" id="GO:0006508">
    <property type="term" value="P:proteolysis"/>
    <property type="evidence" value="ECO:0007669"/>
    <property type="project" value="UniProtKB-KW"/>
</dbReference>
<evidence type="ECO:0000256" key="10">
    <source>
        <dbReference type="SAM" id="Phobius"/>
    </source>
</evidence>
<feature type="domain" description="LysM" evidence="11">
    <location>
        <begin position="104"/>
        <end position="149"/>
    </location>
</feature>
<comment type="subcellular location">
    <subcellularLocation>
        <location evidence="2">Cell envelope</location>
    </subcellularLocation>
</comment>
<dbReference type="Gene3D" id="3.10.450.350">
    <property type="match status" value="2"/>
</dbReference>
<feature type="region of interest" description="Disordered" evidence="9">
    <location>
        <begin position="309"/>
        <end position="334"/>
    </location>
</feature>
<keyword evidence="10" id="KW-1133">Transmembrane helix</keyword>
<dbReference type="InterPro" id="IPR007340">
    <property type="entry name" value="LysM_Opacity-associatedA"/>
</dbReference>
<keyword evidence="10" id="KW-0812">Transmembrane</keyword>
<dbReference type="InterPro" id="IPR045834">
    <property type="entry name" value="Csd3_N2"/>
</dbReference>
<dbReference type="EMBL" id="BSNX01000008">
    <property type="protein sequence ID" value="GLQ71875.1"/>
    <property type="molecule type" value="Genomic_DNA"/>
</dbReference>
<accession>A0AAV5NML8</accession>
<evidence type="ECO:0000256" key="8">
    <source>
        <dbReference type="ARBA" id="ARBA00060568"/>
    </source>
</evidence>
<dbReference type="Pfam" id="PF19425">
    <property type="entry name" value="Csd3_N2"/>
    <property type="match status" value="1"/>
</dbReference>
<dbReference type="InterPro" id="IPR011055">
    <property type="entry name" value="Dup_hybrid_motif"/>
</dbReference>
<evidence type="ECO:0000313" key="13">
    <source>
        <dbReference type="Proteomes" id="UP001156690"/>
    </source>
</evidence>
<comment type="cofactor">
    <cofactor evidence="1">
        <name>Zn(2+)</name>
        <dbReference type="ChEBI" id="CHEBI:29105"/>
    </cofactor>
</comment>
<evidence type="ECO:0000256" key="4">
    <source>
        <dbReference type="ARBA" id="ARBA00022723"/>
    </source>
</evidence>
<evidence type="ECO:0000256" key="9">
    <source>
        <dbReference type="SAM" id="MobiDB-lite"/>
    </source>
</evidence>
<organism evidence="12 13">
    <name type="scientific">Vibrio penaeicida</name>
    <dbReference type="NCBI Taxonomy" id="104609"/>
    <lineage>
        <taxon>Bacteria</taxon>
        <taxon>Pseudomonadati</taxon>
        <taxon>Pseudomonadota</taxon>
        <taxon>Gammaproteobacteria</taxon>
        <taxon>Vibrionales</taxon>
        <taxon>Vibrionaceae</taxon>
        <taxon>Vibrio</taxon>
    </lineage>
</organism>
<dbReference type="CDD" id="cd00118">
    <property type="entry name" value="LysM"/>
    <property type="match status" value="1"/>
</dbReference>
<comment type="pathway">
    <text evidence="8">Cell wall degradation; peptidoglycan degradation.</text>
</comment>
<dbReference type="GO" id="GO:0030313">
    <property type="term" value="C:cell envelope"/>
    <property type="evidence" value="ECO:0007669"/>
    <property type="project" value="UniProtKB-SubCell"/>
</dbReference>
<dbReference type="PROSITE" id="PS51782">
    <property type="entry name" value="LYSM"/>
    <property type="match status" value="1"/>
</dbReference>
<dbReference type="InterPro" id="IPR016047">
    <property type="entry name" value="M23ase_b-sheet_dom"/>
</dbReference>
<dbReference type="PANTHER" id="PTHR21666">
    <property type="entry name" value="PEPTIDASE-RELATED"/>
    <property type="match status" value="1"/>
</dbReference>
<evidence type="ECO:0000256" key="1">
    <source>
        <dbReference type="ARBA" id="ARBA00001947"/>
    </source>
</evidence>
<dbReference type="Pfam" id="PF04225">
    <property type="entry name" value="LysM_OapA"/>
    <property type="match status" value="1"/>
</dbReference>
<protein>
    <submittedName>
        <fullName evidence="12">Peptidase</fullName>
    </submittedName>
</protein>
<sequence>MKNINVAAKHWQRLPKKHKLTILSLTILTIGVSFWRPNPVSISSQSAATPTERVEIDLESEQTIALSDQNSEPLGAQIDSNAPEFSAPKDELEEELANAIEPSHSHVVAKGELLSTVFEQYGLKLNDMYALINTNKAAERLRPGMTLTWTLDTDGQLDELRIDRNAKEYDLYTLGESGYQYQRLENSGELKPVVVTGRISGSFYQSALNAGLSPGQITTIVKSMQWKFDFGRLARRGDKFAVQIEQEFIDGKAVGRGDVKALLYVNRGKEYTAVKFDDNRFYDKSGQSLEQAFDRLPTNKRYRVSSRFNPHRKHPVTGRISPHNGTDFATPTGTPIYSTGDGKVVKARRHPLAGNYVVIKHGREYVTRYLHLHRILVKVGDTVTRGQKIALSGNTGRSTGPHLHYELIKNSRPVDAMKVQLPKASDVPKSKLPEFKENAGSVIQILRDQI</sequence>